<dbReference type="PANTHER" id="PTHR30345">
    <property type="entry name" value="RIBOSE-5-PHOSPHATE ISOMERASE B"/>
    <property type="match status" value="1"/>
</dbReference>
<comment type="similarity">
    <text evidence="1">Belongs to the LacAB/RpiB family.</text>
</comment>
<accession>A0A1H4Z7E8</accession>
<dbReference type="Gene3D" id="3.40.1400.10">
    <property type="entry name" value="Sugar-phosphate isomerase, RpiB/LacA/LacB"/>
    <property type="match status" value="1"/>
</dbReference>
<keyword evidence="2" id="KW-0413">Isomerase</keyword>
<dbReference type="AlphaFoldDB" id="A0A1H4Z7E8"/>
<sequence length="147" mass="15538">MRIAIAGDHNGFALKSLLRSELSASGHEVSDLGSHTAEEVDYPELCVEVCARVRDGRAERGIVLGGSGLGETIACNKLPGIRAGLCHDVWTAEISRGNNDSNVLVLPAKRLTGDQAREIVATWLGTPFKGGKHARRVAQIAALEQGG</sequence>
<dbReference type="GO" id="GO:0009052">
    <property type="term" value="P:pentose-phosphate shunt, non-oxidative branch"/>
    <property type="evidence" value="ECO:0007669"/>
    <property type="project" value="TreeGrafter"/>
</dbReference>
<name>A0A1H4Z7E8_STRMJ</name>
<dbReference type="GO" id="GO:0019316">
    <property type="term" value="P:D-allose catabolic process"/>
    <property type="evidence" value="ECO:0007669"/>
    <property type="project" value="TreeGrafter"/>
</dbReference>
<dbReference type="PANTHER" id="PTHR30345:SF0">
    <property type="entry name" value="DNA DAMAGE-REPAIR_TOLERATION PROTEIN DRT102"/>
    <property type="match status" value="1"/>
</dbReference>
<dbReference type="NCBIfam" id="NF004051">
    <property type="entry name" value="PRK05571.1"/>
    <property type="match status" value="1"/>
</dbReference>
<keyword evidence="3" id="KW-1185">Reference proteome</keyword>
<dbReference type="RefSeq" id="WP_174893739.1">
    <property type="nucleotide sequence ID" value="NZ_FNST01000002.1"/>
</dbReference>
<evidence type="ECO:0000313" key="3">
    <source>
        <dbReference type="Proteomes" id="UP000198609"/>
    </source>
</evidence>
<dbReference type="NCBIfam" id="TIGR00689">
    <property type="entry name" value="rpiB_lacA_lacB"/>
    <property type="match status" value="1"/>
</dbReference>
<dbReference type="Pfam" id="PF02502">
    <property type="entry name" value="LacAB_rpiB"/>
    <property type="match status" value="1"/>
</dbReference>
<dbReference type="SUPFAM" id="SSF89623">
    <property type="entry name" value="Ribose/Galactose isomerase RpiB/AlsB"/>
    <property type="match status" value="1"/>
</dbReference>
<evidence type="ECO:0000256" key="1">
    <source>
        <dbReference type="ARBA" id="ARBA00008754"/>
    </source>
</evidence>
<gene>
    <name evidence="2" type="ORF">SAMN04490356_7666</name>
</gene>
<dbReference type="Proteomes" id="UP000198609">
    <property type="component" value="Unassembled WGS sequence"/>
</dbReference>
<proteinExistence type="inferred from homology"/>
<dbReference type="EMBL" id="FNST01000002">
    <property type="protein sequence ID" value="SED25857.1"/>
    <property type="molecule type" value="Genomic_DNA"/>
</dbReference>
<evidence type="ECO:0000313" key="2">
    <source>
        <dbReference type="EMBL" id="SED25857.1"/>
    </source>
</evidence>
<reference evidence="3" key="1">
    <citation type="submission" date="2016-10" db="EMBL/GenBank/DDBJ databases">
        <authorList>
            <person name="Varghese N."/>
            <person name="Submissions S."/>
        </authorList>
    </citation>
    <scope>NUCLEOTIDE SEQUENCE [LARGE SCALE GENOMIC DNA]</scope>
    <source>
        <strain evidence="3">DSM 40318</strain>
    </source>
</reference>
<dbReference type="GO" id="GO:0004751">
    <property type="term" value="F:ribose-5-phosphate isomerase activity"/>
    <property type="evidence" value="ECO:0007669"/>
    <property type="project" value="TreeGrafter"/>
</dbReference>
<dbReference type="InterPro" id="IPR036569">
    <property type="entry name" value="RpiB_LacA_LacB_sf"/>
</dbReference>
<protein>
    <submittedName>
        <fullName evidence="2">Ribose 5-phosphate isomerase B</fullName>
    </submittedName>
</protein>
<dbReference type="PIRSF" id="PIRSF005384">
    <property type="entry name" value="RpiB_LacA_B"/>
    <property type="match status" value="1"/>
</dbReference>
<dbReference type="InterPro" id="IPR003500">
    <property type="entry name" value="RpiB_LacA_LacB"/>
</dbReference>
<organism evidence="2 3">
    <name type="scientific">Streptomyces melanosporofaciens</name>
    <dbReference type="NCBI Taxonomy" id="67327"/>
    <lineage>
        <taxon>Bacteria</taxon>
        <taxon>Bacillati</taxon>
        <taxon>Actinomycetota</taxon>
        <taxon>Actinomycetes</taxon>
        <taxon>Kitasatosporales</taxon>
        <taxon>Streptomycetaceae</taxon>
        <taxon>Streptomyces</taxon>
        <taxon>Streptomyces violaceusniger group</taxon>
    </lineage>
</organism>